<dbReference type="InterPro" id="IPR045247">
    <property type="entry name" value="Oye-like"/>
</dbReference>
<evidence type="ECO:0000313" key="3">
    <source>
        <dbReference type="Proteomes" id="UP000005522"/>
    </source>
</evidence>
<feature type="domain" description="NADH:flavin oxidoreductase/NADH oxidase N-terminal" evidence="1">
    <location>
        <begin position="12"/>
        <end position="342"/>
    </location>
</feature>
<sequence>MQDKASEPTQKDLFAPWQLGAFRLRNRIGLAPMTRMSAEKDSIPRQDVLDFLVRRAENGVALITTEAIVSDYESAQGYPGQARLLTQRQINAWATVNERIRAAGSVSILQIFHCGRVAWPEVNPAQRTIAPSAIAPRQNNPLTQAPYPIPDAMSAYDIQHSIQGFVETVKGAMAAGFDGVEIHGAHGYLISQFLSSYSNRREDAYGGSLDQRFRYAREVVEAVRPWVPQDKLLLFRISNWGVVDMDVSLFADAEEWKALIAHIDALPIDAISVSTYRFSDEAFGSGMNMAQLTRTATKKPIFICGQIYDRDTAEAALADADMVLSGKSLLLNPHWVQDIQARKALRPYRSEEANIAYTKEPLP</sequence>
<dbReference type="RefSeq" id="WP_004871133.1">
    <property type="nucleotide sequence ID" value="NZ_CP005986.1"/>
</dbReference>
<dbReference type="PANTHER" id="PTHR22893:SF91">
    <property type="entry name" value="NADPH DEHYDROGENASE 2-RELATED"/>
    <property type="match status" value="1"/>
</dbReference>
<proteinExistence type="predicted"/>
<organism evidence="2 3">
    <name type="scientific">Acidithiobacillus caldus (strain ATCC 51756 / DSM 8584 / KU)</name>
    <dbReference type="NCBI Taxonomy" id="637389"/>
    <lineage>
        <taxon>Bacteria</taxon>
        <taxon>Pseudomonadati</taxon>
        <taxon>Pseudomonadota</taxon>
        <taxon>Acidithiobacillia</taxon>
        <taxon>Acidithiobacillales</taxon>
        <taxon>Acidithiobacillaceae</taxon>
        <taxon>Acidithiobacillus</taxon>
    </lineage>
</organism>
<dbReference type="Pfam" id="PF00724">
    <property type="entry name" value="Oxidored_FMN"/>
    <property type="match status" value="1"/>
</dbReference>
<dbReference type="InterPro" id="IPR013785">
    <property type="entry name" value="Aldolase_TIM"/>
</dbReference>
<dbReference type="EMBL" id="CP005986">
    <property type="protein sequence ID" value="AIA54721.1"/>
    <property type="molecule type" value="Genomic_DNA"/>
</dbReference>
<dbReference type="HOGENOM" id="CLU_012153_0_1_6"/>
<dbReference type="CDD" id="cd02803">
    <property type="entry name" value="OYE_like_FMN_family"/>
    <property type="match status" value="1"/>
</dbReference>
<name>A0A059ZXM0_ACICK</name>
<evidence type="ECO:0000259" key="1">
    <source>
        <dbReference type="Pfam" id="PF00724"/>
    </source>
</evidence>
<dbReference type="KEGG" id="acz:Acaty_c0844"/>
<reference evidence="2 3" key="1">
    <citation type="journal article" date="2009" name="J. Bacteriol.">
        <title>Draft genome sequence of the extremely acidophilic bacterium Acidithiobacillus caldus ATCC 51756 reveals metabolic versatility in the genus Acidithiobacillus.</title>
        <authorList>
            <person name="Valdes J."/>
            <person name="Quatrini R."/>
            <person name="Hallberg K."/>
            <person name="Dopson M."/>
            <person name="Valenzuela P.D."/>
            <person name="Holmes D.S."/>
        </authorList>
    </citation>
    <scope>NUCLEOTIDE SEQUENCE [LARGE SCALE GENOMIC DNA]</scope>
    <source>
        <strain evidence="3">ATCC 51756 / DSM 8584 / KU</strain>
    </source>
</reference>
<dbReference type="PANTHER" id="PTHR22893">
    <property type="entry name" value="NADH OXIDOREDUCTASE-RELATED"/>
    <property type="match status" value="1"/>
</dbReference>
<dbReference type="InterPro" id="IPR001155">
    <property type="entry name" value="OxRdtase_FMN_N"/>
</dbReference>
<gene>
    <name evidence="2" type="ORF">Acaty_c0844</name>
</gene>
<evidence type="ECO:0000313" key="2">
    <source>
        <dbReference type="EMBL" id="AIA54721.1"/>
    </source>
</evidence>
<protein>
    <submittedName>
        <fullName evidence="2">Putative NADH-dependent flavin oxidoreductase</fullName>
    </submittedName>
</protein>
<accession>A0A059ZXM0</accession>
<dbReference type="GO" id="GO:0016491">
    <property type="term" value="F:oxidoreductase activity"/>
    <property type="evidence" value="ECO:0007669"/>
    <property type="project" value="InterPro"/>
</dbReference>
<dbReference type="Proteomes" id="UP000005522">
    <property type="component" value="Chromosome"/>
</dbReference>
<dbReference type="SUPFAM" id="SSF51395">
    <property type="entry name" value="FMN-linked oxidoreductases"/>
    <property type="match status" value="1"/>
</dbReference>
<dbReference type="AlphaFoldDB" id="A0A059ZXM0"/>
<dbReference type="GeneID" id="92930878"/>
<dbReference type="eggNOG" id="COG1902">
    <property type="taxonomic scope" value="Bacteria"/>
</dbReference>
<dbReference type="Gene3D" id="3.20.20.70">
    <property type="entry name" value="Aldolase class I"/>
    <property type="match status" value="1"/>
</dbReference>
<dbReference type="GO" id="GO:0010181">
    <property type="term" value="F:FMN binding"/>
    <property type="evidence" value="ECO:0007669"/>
    <property type="project" value="InterPro"/>
</dbReference>